<dbReference type="RefSeq" id="WP_155701291.1">
    <property type="nucleotide sequence ID" value="NZ_CP034235.1"/>
</dbReference>
<keyword evidence="3" id="KW-1185">Reference proteome</keyword>
<dbReference type="Proteomes" id="UP000426246">
    <property type="component" value="Chromosome"/>
</dbReference>
<dbReference type="InterPro" id="IPR046866">
    <property type="entry name" value="FapA_N"/>
</dbReference>
<evidence type="ECO:0000313" key="2">
    <source>
        <dbReference type="EMBL" id="QGQ96255.1"/>
    </source>
</evidence>
<name>A0A6B8RL66_9BACL</name>
<dbReference type="GO" id="GO:0000902">
    <property type="term" value="P:cell morphogenesis"/>
    <property type="evidence" value="ECO:0007669"/>
    <property type="project" value="InterPro"/>
</dbReference>
<dbReference type="InterPro" id="IPR046865">
    <property type="entry name" value="FapA_b_solenoid"/>
</dbReference>
<feature type="domain" description="Flagellar Assembly Protein A N-terminal region" evidence="1">
    <location>
        <begin position="12"/>
        <end position="185"/>
    </location>
</feature>
<dbReference type="Pfam" id="PF03961">
    <property type="entry name" value="FapA"/>
    <property type="match status" value="1"/>
</dbReference>
<dbReference type="AlphaFoldDB" id="A0A6B8RL66"/>
<dbReference type="OrthoDB" id="9816426at2"/>
<dbReference type="EMBL" id="CP034235">
    <property type="protein sequence ID" value="QGQ96255.1"/>
    <property type="molecule type" value="Genomic_DNA"/>
</dbReference>
<sequence length="469" mass="51382">MSDQTFPLDFYINVTVSNDKLTATIHFTNCDEDFKCSKAQLDAVLKTNFIIYGVQHEVLNNIANNPHQYLKSKTIVASGDTPVEGESGYINFLFELKRKGKKPLEMEDGTVDYKEVANINNVRKGELIAERIVAKDGINGKAVTGEVLFAKTGKEDRFKIGKNVVMDADKVFLFAAIDGMVVSTDREKINVFPIFEVNGDVDYNTGNIDFVGTIVIRGNVRSGFKVKADGDIRIIGSVEGAELDAAGSIEISAGIIGQNKGLVKAGKNVKTAFIQDGIVEAGEDVLVSQSIMHSTIRAGKDVICQGVKGLIVGGMIQAGEKVAARTIGNSMATNTVIEVGVLPELRNEMLQLRGQLRVHMETLEKTDKALGMLDQMAAAGLLSPEKVSMKIRLANSKKQTIDEQNQCKDRVLEIEKSLEDTEKARVEVASMMYGGTKIVIGRYTKFIKDPISRVYFRLLDGDIVMMTIR</sequence>
<evidence type="ECO:0000259" key="1">
    <source>
        <dbReference type="Pfam" id="PF20250"/>
    </source>
</evidence>
<dbReference type="InterPro" id="IPR036145">
    <property type="entry name" value="MinC_C_sf"/>
</dbReference>
<dbReference type="SUPFAM" id="SSF63848">
    <property type="entry name" value="Cell-division inhibitor MinC, C-terminal domain"/>
    <property type="match status" value="1"/>
</dbReference>
<dbReference type="Pfam" id="PF20250">
    <property type="entry name" value="FapA_N"/>
    <property type="match status" value="1"/>
</dbReference>
<gene>
    <name evidence="2" type="ORF">EHS13_15895</name>
</gene>
<dbReference type="PANTHER" id="PTHR38032">
    <property type="entry name" value="POLYMERASE-RELATED"/>
    <property type="match status" value="1"/>
</dbReference>
<organism evidence="2 3">
    <name type="scientific">Paenibacillus psychroresistens</name>
    <dbReference type="NCBI Taxonomy" id="1778678"/>
    <lineage>
        <taxon>Bacteria</taxon>
        <taxon>Bacillati</taxon>
        <taxon>Bacillota</taxon>
        <taxon>Bacilli</taxon>
        <taxon>Bacillales</taxon>
        <taxon>Paenibacillaceae</taxon>
        <taxon>Paenibacillus</taxon>
    </lineage>
</organism>
<reference evidence="3" key="1">
    <citation type="submission" date="2018-11" db="EMBL/GenBank/DDBJ databases">
        <title>Complete genome sequence of Paenibacillus sp. ML311-T8.</title>
        <authorList>
            <person name="Nam Y.-D."/>
            <person name="Kang J."/>
            <person name="Chung W.-H."/>
            <person name="Park Y.S."/>
        </authorList>
    </citation>
    <scope>NUCLEOTIDE SEQUENCE [LARGE SCALE GENOMIC DNA]</scope>
    <source>
        <strain evidence="3">ML311-T8</strain>
    </source>
</reference>
<protein>
    <submittedName>
        <fullName evidence="2">DUF342 domain-containing protein</fullName>
    </submittedName>
</protein>
<dbReference type="PANTHER" id="PTHR38032:SF1">
    <property type="entry name" value="RNA-BINDING PROTEIN KHPB N-TERMINAL DOMAIN-CONTAINING PROTEIN"/>
    <property type="match status" value="1"/>
</dbReference>
<dbReference type="InterPro" id="IPR016098">
    <property type="entry name" value="CAP/MinC_C"/>
</dbReference>
<dbReference type="InterPro" id="IPR005646">
    <property type="entry name" value="FapA"/>
</dbReference>
<dbReference type="KEGG" id="ppsc:EHS13_15895"/>
<dbReference type="Gene3D" id="2.160.20.70">
    <property type="match status" value="1"/>
</dbReference>
<proteinExistence type="predicted"/>
<accession>A0A6B8RL66</accession>
<evidence type="ECO:0000313" key="3">
    <source>
        <dbReference type="Proteomes" id="UP000426246"/>
    </source>
</evidence>